<dbReference type="InterPro" id="IPR013324">
    <property type="entry name" value="RNA_pol_sigma_r3/r4-like"/>
</dbReference>
<dbReference type="EMBL" id="CP149822">
    <property type="protein sequence ID" value="WZN40839.1"/>
    <property type="molecule type" value="Genomic_DNA"/>
</dbReference>
<evidence type="ECO:0000259" key="5">
    <source>
        <dbReference type="Pfam" id="PF04542"/>
    </source>
</evidence>
<dbReference type="SUPFAM" id="SSF88659">
    <property type="entry name" value="Sigma3 and sigma4 domains of RNA polymerase sigma factors"/>
    <property type="match status" value="1"/>
</dbReference>
<comment type="similarity">
    <text evidence="1">Belongs to the sigma-70 factor family. ECF subfamily.</text>
</comment>
<reference evidence="8" key="1">
    <citation type="submission" date="2024-03" db="EMBL/GenBank/DDBJ databases">
        <title>Chitinophaga horti sp. nov., isolated from garden soil.</title>
        <authorList>
            <person name="Lee D.S."/>
            <person name="Han D.M."/>
            <person name="Baek J.H."/>
            <person name="Choi D.G."/>
            <person name="Jeon J.H."/>
            <person name="Jeon C.O."/>
        </authorList>
    </citation>
    <scope>NUCLEOTIDE SEQUENCE [LARGE SCALE GENOMIC DNA]</scope>
    <source>
        <strain evidence="8">GPA1</strain>
    </source>
</reference>
<keyword evidence="2" id="KW-0805">Transcription regulation</keyword>
<dbReference type="InterPro" id="IPR013325">
    <property type="entry name" value="RNA_pol_sigma_r2"/>
</dbReference>
<evidence type="ECO:0000256" key="1">
    <source>
        <dbReference type="ARBA" id="ARBA00010641"/>
    </source>
</evidence>
<dbReference type="SUPFAM" id="SSF88946">
    <property type="entry name" value="Sigma2 domain of RNA polymerase sigma factors"/>
    <property type="match status" value="1"/>
</dbReference>
<evidence type="ECO:0000259" key="6">
    <source>
        <dbReference type="Pfam" id="PF08281"/>
    </source>
</evidence>
<keyword evidence="8" id="KW-1185">Reference proteome</keyword>
<dbReference type="NCBIfam" id="TIGR02937">
    <property type="entry name" value="sigma70-ECF"/>
    <property type="match status" value="1"/>
</dbReference>
<evidence type="ECO:0000313" key="8">
    <source>
        <dbReference type="Proteomes" id="UP001485459"/>
    </source>
</evidence>
<dbReference type="Gene3D" id="1.10.1740.10">
    <property type="match status" value="1"/>
</dbReference>
<feature type="domain" description="RNA polymerase sigma factor 70 region 4 type 2" evidence="6">
    <location>
        <begin position="122"/>
        <end position="173"/>
    </location>
</feature>
<gene>
    <name evidence="7" type="ORF">WJU16_23025</name>
</gene>
<dbReference type="Pfam" id="PF04542">
    <property type="entry name" value="Sigma70_r2"/>
    <property type="match status" value="1"/>
</dbReference>
<dbReference type="InterPro" id="IPR039425">
    <property type="entry name" value="RNA_pol_sigma-70-like"/>
</dbReference>
<dbReference type="Gene3D" id="1.10.10.10">
    <property type="entry name" value="Winged helix-like DNA-binding domain superfamily/Winged helix DNA-binding domain"/>
    <property type="match status" value="1"/>
</dbReference>
<keyword evidence="4" id="KW-0804">Transcription</keyword>
<dbReference type="PANTHER" id="PTHR43133">
    <property type="entry name" value="RNA POLYMERASE ECF-TYPE SIGMA FACTO"/>
    <property type="match status" value="1"/>
</dbReference>
<sequence>MIDTAALFRKMTEENDQQAFRQFYDHFFVTLFRFTCSLLKDREAAEEITHDVFVQCWQKRHMLGDVRNPQVYLFVAARNKVVDHTRRQSAQRNIPLHESDEGQLQFSPDPEQLLITSEMMGKIEEAIRELPPKCREVFILVKQYGLRYKEAAAILDLSAKTVENQLAIALKKLSTAVTFRLGMQVMKKIDPLTI</sequence>
<evidence type="ECO:0000256" key="3">
    <source>
        <dbReference type="ARBA" id="ARBA00023082"/>
    </source>
</evidence>
<accession>A0ABZ2YM56</accession>
<dbReference type="InterPro" id="IPR007627">
    <property type="entry name" value="RNA_pol_sigma70_r2"/>
</dbReference>
<dbReference type="Pfam" id="PF08281">
    <property type="entry name" value="Sigma70_r4_2"/>
    <property type="match status" value="1"/>
</dbReference>
<dbReference type="PANTHER" id="PTHR43133:SF46">
    <property type="entry name" value="RNA POLYMERASE SIGMA-70 FACTOR ECF SUBFAMILY"/>
    <property type="match status" value="1"/>
</dbReference>
<dbReference type="InterPro" id="IPR014327">
    <property type="entry name" value="RNA_pol_sigma70_bacteroid"/>
</dbReference>
<dbReference type="CDD" id="cd06171">
    <property type="entry name" value="Sigma70_r4"/>
    <property type="match status" value="1"/>
</dbReference>
<proteinExistence type="inferred from homology"/>
<evidence type="ECO:0000313" key="7">
    <source>
        <dbReference type="EMBL" id="WZN40839.1"/>
    </source>
</evidence>
<protein>
    <submittedName>
        <fullName evidence="7">RNA polymerase sigma-70 factor</fullName>
    </submittedName>
</protein>
<feature type="domain" description="RNA polymerase sigma-70 region 2" evidence="5">
    <location>
        <begin position="30"/>
        <end position="89"/>
    </location>
</feature>
<dbReference type="InterPro" id="IPR013249">
    <property type="entry name" value="RNA_pol_sigma70_r4_t2"/>
</dbReference>
<organism evidence="7 8">
    <name type="scientific">Chitinophaga pollutisoli</name>
    <dbReference type="NCBI Taxonomy" id="3133966"/>
    <lineage>
        <taxon>Bacteria</taxon>
        <taxon>Pseudomonadati</taxon>
        <taxon>Bacteroidota</taxon>
        <taxon>Chitinophagia</taxon>
        <taxon>Chitinophagales</taxon>
        <taxon>Chitinophagaceae</taxon>
        <taxon>Chitinophaga</taxon>
    </lineage>
</organism>
<keyword evidence="3" id="KW-0731">Sigma factor</keyword>
<dbReference type="InterPro" id="IPR036388">
    <property type="entry name" value="WH-like_DNA-bd_sf"/>
</dbReference>
<evidence type="ECO:0000256" key="4">
    <source>
        <dbReference type="ARBA" id="ARBA00023163"/>
    </source>
</evidence>
<evidence type="ECO:0000256" key="2">
    <source>
        <dbReference type="ARBA" id="ARBA00023015"/>
    </source>
</evidence>
<dbReference type="RefSeq" id="WP_341835704.1">
    <property type="nucleotide sequence ID" value="NZ_CP149822.1"/>
</dbReference>
<dbReference type="NCBIfam" id="TIGR02985">
    <property type="entry name" value="Sig70_bacteroi1"/>
    <property type="match status" value="1"/>
</dbReference>
<name>A0ABZ2YM56_9BACT</name>
<dbReference type="Proteomes" id="UP001485459">
    <property type="component" value="Chromosome"/>
</dbReference>
<dbReference type="InterPro" id="IPR014284">
    <property type="entry name" value="RNA_pol_sigma-70_dom"/>
</dbReference>